<feature type="compositionally biased region" description="Low complexity" evidence="9">
    <location>
        <begin position="306"/>
        <end position="336"/>
    </location>
</feature>
<dbReference type="PANTHER" id="PTHR30026:SF21">
    <property type="entry name" value="SLR1270 PROTEIN"/>
    <property type="match status" value="1"/>
</dbReference>
<evidence type="ECO:0000256" key="8">
    <source>
        <dbReference type="SAM" id="Coils"/>
    </source>
</evidence>
<name>A0A8J7L664_9NOST</name>
<dbReference type="GO" id="GO:0015562">
    <property type="term" value="F:efflux transmembrane transporter activity"/>
    <property type="evidence" value="ECO:0007669"/>
    <property type="project" value="InterPro"/>
</dbReference>
<reference evidence="10 11" key="1">
    <citation type="journal article" date="2021" name="Int. J. Syst. Evol. Microbiol.">
        <title>Amazonocrinis nigriterrae gen. nov., sp. nov., Atlanticothrix silvestris gen. nov., sp. nov. and Dendronalium phyllosphericum gen. nov., sp. nov., nostocacean cyanobacteria from Brazilian environments.</title>
        <authorList>
            <person name="Alvarenga D.O."/>
            <person name="Andreote A.P.D."/>
            <person name="Branco L.H.Z."/>
            <person name="Delbaje E."/>
            <person name="Cruz R.B."/>
            <person name="Varani A.M."/>
            <person name="Fiore M.F."/>
        </authorList>
    </citation>
    <scope>NUCLEOTIDE SEQUENCE [LARGE SCALE GENOMIC DNA]</scope>
    <source>
        <strain evidence="10 11">CENA67</strain>
    </source>
</reference>
<dbReference type="Gene3D" id="1.20.1600.10">
    <property type="entry name" value="Outer membrane efflux proteins (OEP)"/>
    <property type="match status" value="1"/>
</dbReference>
<keyword evidence="4" id="KW-1134">Transmembrane beta strand</keyword>
<comment type="caution">
    <text evidence="10">The sequence shown here is derived from an EMBL/GenBank/DDBJ whole genome shotgun (WGS) entry which is preliminary data.</text>
</comment>
<keyword evidence="11" id="KW-1185">Reference proteome</keyword>
<proteinExistence type="inferred from homology"/>
<feature type="region of interest" description="Disordered" evidence="9">
    <location>
        <begin position="212"/>
        <end position="345"/>
    </location>
</feature>
<evidence type="ECO:0000313" key="10">
    <source>
        <dbReference type="EMBL" id="MBH8560770.1"/>
    </source>
</evidence>
<keyword evidence="8" id="KW-0175">Coiled coil</keyword>
<evidence type="ECO:0000313" key="11">
    <source>
        <dbReference type="Proteomes" id="UP000632766"/>
    </source>
</evidence>
<feature type="compositionally biased region" description="Low complexity" evidence="9">
    <location>
        <begin position="260"/>
        <end position="271"/>
    </location>
</feature>
<organism evidence="10 11">
    <name type="scientific">Amazonocrinis nigriterrae CENA67</name>
    <dbReference type="NCBI Taxonomy" id="2794033"/>
    <lineage>
        <taxon>Bacteria</taxon>
        <taxon>Bacillati</taxon>
        <taxon>Cyanobacteriota</taxon>
        <taxon>Cyanophyceae</taxon>
        <taxon>Nostocales</taxon>
        <taxon>Nostocaceae</taxon>
        <taxon>Amazonocrinis</taxon>
        <taxon>Amazonocrinis nigriterrae</taxon>
    </lineage>
</organism>
<dbReference type="GO" id="GO:0015288">
    <property type="term" value="F:porin activity"/>
    <property type="evidence" value="ECO:0007669"/>
    <property type="project" value="TreeGrafter"/>
</dbReference>
<feature type="coiled-coil region" evidence="8">
    <location>
        <begin position="672"/>
        <end position="731"/>
    </location>
</feature>
<dbReference type="Pfam" id="PF02321">
    <property type="entry name" value="OEP"/>
    <property type="match status" value="2"/>
</dbReference>
<sequence length="780" mass="83892">MKVSGIQLASSLSVLTSTDSRTLVADNIHTQQPQTATKTFPTTVPVTGFKKLNFKSLSSKSNPVISTVNPGVSIAQIPNKDENRFVSLISALKSSQQPKQNNSTSDKQQRTLANSGQQSEKRVVSPSAEKNASVPKGTFSLSSLRQPITPVKKPETQLPTVLQTALRDVGSAKLLEVESCSQEKGELASLLLTSKACQQHNFAQKLVAQNNNITPDTASPPETAGSEVNPIQPATATPAGSEANPIQPATVTPETSNSVPTQTQPATLTPAGSEANPIQPATVTPAGSETNPIQPATVTPETGNSVPTQTQPATVTPETGNSVPTQTQPATVTPAPGHGVEIPNNLNSNPNPLQFPTKPEEVTFQGNQPITLAQALELARRNNRDLQVSLLELQRAQAALREAQAALLPNVGVTAELTRSQAASTQLQVEQGVAPPTSDDPTTSFNGQAQLTYNIYTSGNRRASIRQAEEQVRFNELAVESQSEQIRLNVTTDYYNLQQRDEEVRIAQSAVENSQASLRDAQALETAGVGTRFDVLRSQVNLANAQQDLTNAFAQQQIARRQLATRISLPQSINISAADPVQLAGIWNQTLEQSIVLAFQNRAELQQQLAQRNIYEQQRRQALSSLGPQVSLVASYQLLDQFNDNTSATDGYSLGVRATLNLYDGGAAKARAAQAKANIAIAETQFAEQRNQIRFQVEQAFSTQQARLENVQTANTALEQAREALRLARLRFQAGVGTQTDVINSENDLTTAEGNRVRAILDYNRALADLQRAISSRATP</sequence>
<dbReference type="GO" id="GO:0009279">
    <property type="term" value="C:cell outer membrane"/>
    <property type="evidence" value="ECO:0007669"/>
    <property type="project" value="UniProtKB-SubCell"/>
</dbReference>
<evidence type="ECO:0000256" key="7">
    <source>
        <dbReference type="ARBA" id="ARBA00023237"/>
    </source>
</evidence>
<dbReference type="GO" id="GO:1990281">
    <property type="term" value="C:efflux pump complex"/>
    <property type="evidence" value="ECO:0007669"/>
    <property type="project" value="TreeGrafter"/>
</dbReference>
<dbReference type="Proteomes" id="UP000632766">
    <property type="component" value="Unassembled WGS sequence"/>
</dbReference>
<dbReference type="InterPro" id="IPR051906">
    <property type="entry name" value="TolC-like"/>
</dbReference>
<keyword evidence="7" id="KW-0998">Cell outer membrane</keyword>
<feature type="compositionally biased region" description="Polar residues" evidence="9">
    <location>
        <begin position="247"/>
        <end position="259"/>
    </location>
</feature>
<evidence type="ECO:0000256" key="6">
    <source>
        <dbReference type="ARBA" id="ARBA00023136"/>
    </source>
</evidence>
<dbReference type="InterPro" id="IPR003423">
    <property type="entry name" value="OMP_efflux"/>
</dbReference>
<gene>
    <name evidence="10" type="ORF">I8748_00895</name>
</gene>
<dbReference type="SUPFAM" id="SSF56954">
    <property type="entry name" value="Outer membrane efflux proteins (OEP)"/>
    <property type="match status" value="1"/>
</dbReference>
<evidence type="ECO:0000256" key="3">
    <source>
        <dbReference type="ARBA" id="ARBA00022448"/>
    </source>
</evidence>
<dbReference type="EMBL" id="JAECZC010000001">
    <property type="protein sequence ID" value="MBH8560770.1"/>
    <property type="molecule type" value="Genomic_DNA"/>
</dbReference>
<feature type="coiled-coil region" evidence="8">
    <location>
        <begin position="376"/>
        <end position="406"/>
    </location>
</feature>
<feature type="compositionally biased region" description="Polar residues" evidence="9">
    <location>
        <begin position="93"/>
        <end position="118"/>
    </location>
</feature>
<accession>A0A8J7L664</accession>
<evidence type="ECO:0000256" key="5">
    <source>
        <dbReference type="ARBA" id="ARBA00022692"/>
    </source>
</evidence>
<evidence type="ECO:0000256" key="1">
    <source>
        <dbReference type="ARBA" id="ARBA00004442"/>
    </source>
</evidence>
<feature type="region of interest" description="Disordered" evidence="9">
    <location>
        <begin position="93"/>
        <end position="152"/>
    </location>
</feature>
<keyword evidence="5" id="KW-0812">Transmembrane</keyword>
<keyword evidence="3" id="KW-0813">Transport</keyword>
<keyword evidence="6" id="KW-0472">Membrane</keyword>
<evidence type="ECO:0000256" key="9">
    <source>
        <dbReference type="SAM" id="MobiDB-lite"/>
    </source>
</evidence>
<evidence type="ECO:0000256" key="4">
    <source>
        <dbReference type="ARBA" id="ARBA00022452"/>
    </source>
</evidence>
<protein>
    <submittedName>
        <fullName evidence="10">TolC family protein</fullName>
    </submittedName>
</protein>
<comment type="similarity">
    <text evidence="2">Belongs to the outer membrane factor (OMF) (TC 1.B.17) family.</text>
</comment>
<evidence type="ECO:0000256" key="2">
    <source>
        <dbReference type="ARBA" id="ARBA00007613"/>
    </source>
</evidence>
<dbReference type="PANTHER" id="PTHR30026">
    <property type="entry name" value="OUTER MEMBRANE PROTEIN TOLC"/>
    <property type="match status" value="1"/>
</dbReference>
<comment type="subcellular location">
    <subcellularLocation>
        <location evidence="1">Cell outer membrane</location>
    </subcellularLocation>
</comment>
<feature type="compositionally biased region" description="Polar residues" evidence="9">
    <location>
        <begin position="279"/>
        <end position="305"/>
    </location>
</feature>
<dbReference type="AlphaFoldDB" id="A0A8J7L664"/>